<accession>A0A7G2IK66</accession>
<evidence type="ECO:0000313" key="1">
    <source>
        <dbReference type="EMBL" id="CDL37586.1"/>
    </source>
</evidence>
<reference evidence="1 2" key="1">
    <citation type="submission" date="2013-10" db="EMBL/GenBank/DDBJ databases">
        <title>Antibiotic resistance diversity of beta-lactamase producers in the General Hospital Vienna.</title>
        <authorList>
            <person name="Barisic I."/>
            <person name="Mitteregger D."/>
            <person name="Hirschl A.M."/>
            <person name="Noehammer C."/>
            <person name="Wiesinger-Mayr H."/>
        </authorList>
    </citation>
    <scope>NUCLEOTIDE SEQUENCE [LARGE SCALE GENOMIC DNA]</scope>
    <source>
        <strain evidence="1 2">ISC11</strain>
    </source>
</reference>
<dbReference type="AlphaFoldDB" id="A0A7G2IK66"/>
<dbReference type="Proteomes" id="UP000019194">
    <property type="component" value="Unassembled WGS sequence"/>
</dbReference>
<protein>
    <submittedName>
        <fullName evidence="1">Uncharacterized protein</fullName>
    </submittedName>
</protein>
<comment type="caution">
    <text evidence="1">The sequence shown here is derived from an EMBL/GenBank/DDBJ whole genome shotgun (WGS) entry which is preliminary data.</text>
</comment>
<organism evidence="1 2">
    <name type="scientific">Citrobacter freundii</name>
    <dbReference type="NCBI Taxonomy" id="546"/>
    <lineage>
        <taxon>Bacteria</taxon>
        <taxon>Pseudomonadati</taxon>
        <taxon>Pseudomonadota</taxon>
        <taxon>Gammaproteobacteria</taxon>
        <taxon>Enterobacterales</taxon>
        <taxon>Enterobacteriaceae</taxon>
        <taxon>Citrobacter</taxon>
        <taxon>Citrobacter freundii complex</taxon>
    </lineage>
</organism>
<sequence>MRICRTLIIRVDFIDGVFLTQELFIINRYPFVILCPE</sequence>
<name>A0A7G2IK66_CITFR</name>
<dbReference type="EMBL" id="CBWP010000028">
    <property type="protein sequence ID" value="CDL37586.1"/>
    <property type="molecule type" value="Genomic_DNA"/>
</dbReference>
<proteinExistence type="predicted"/>
<evidence type="ECO:0000313" key="2">
    <source>
        <dbReference type="Proteomes" id="UP000019194"/>
    </source>
</evidence>